<organism evidence="2 3">
    <name type="scientific">Geodia barretti</name>
    <name type="common">Barrett's horny sponge</name>
    <dbReference type="NCBI Taxonomy" id="519541"/>
    <lineage>
        <taxon>Eukaryota</taxon>
        <taxon>Metazoa</taxon>
        <taxon>Porifera</taxon>
        <taxon>Demospongiae</taxon>
        <taxon>Heteroscleromorpha</taxon>
        <taxon>Tetractinellida</taxon>
        <taxon>Astrophorina</taxon>
        <taxon>Geodiidae</taxon>
        <taxon>Geodia</taxon>
    </lineage>
</organism>
<dbReference type="GO" id="GO:0016747">
    <property type="term" value="F:acyltransferase activity, transferring groups other than amino-acyl groups"/>
    <property type="evidence" value="ECO:0007669"/>
    <property type="project" value="InterPro"/>
</dbReference>
<dbReference type="PROSITE" id="PS51186">
    <property type="entry name" value="GNAT"/>
    <property type="match status" value="1"/>
</dbReference>
<evidence type="ECO:0000259" key="1">
    <source>
        <dbReference type="PROSITE" id="PS51186"/>
    </source>
</evidence>
<name>A0AA35TLX1_GEOBA</name>
<dbReference type="SUPFAM" id="SSF55729">
    <property type="entry name" value="Acyl-CoA N-acyltransferases (Nat)"/>
    <property type="match status" value="1"/>
</dbReference>
<dbReference type="Proteomes" id="UP001174909">
    <property type="component" value="Unassembled WGS sequence"/>
</dbReference>
<dbReference type="InterPro" id="IPR000182">
    <property type="entry name" value="GNAT_dom"/>
</dbReference>
<sequence length="64" mass="7775">MRALITYLFESTDARRIVIDPQVSNCRAIRSYEKAGFRKFKVLPKHEWHEGEYRDCWIMVIDRE</sequence>
<keyword evidence="3" id="KW-1185">Reference proteome</keyword>
<evidence type="ECO:0000313" key="3">
    <source>
        <dbReference type="Proteomes" id="UP001174909"/>
    </source>
</evidence>
<reference evidence="2" key="1">
    <citation type="submission" date="2023-03" db="EMBL/GenBank/DDBJ databases">
        <authorList>
            <person name="Steffen K."/>
            <person name="Cardenas P."/>
        </authorList>
    </citation>
    <scope>NUCLEOTIDE SEQUENCE</scope>
</reference>
<evidence type="ECO:0000313" key="2">
    <source>
        <dbReference type="EMBL" id="CAI8049326.1"/>
    </source>
</evidence>
<accession>A0AA35TLX1</accession>
<dbReference type="AlphaFoldDB" id="A0AA35TLX1"/>
<dbReference type="Pfam" id="PF13523">
    <property type="entry name" value="Acetyltransf_8"/>
    <property type="match status" value="1"/>
</dbReference>
<dbReference type="Gene3D" id="3.40.630.30">
    <property type="match status" value="1"/>
</dbReference>
<dbReference type="InterPro" id="IPR016181">
    <property type="entry name" value="Acyl_CoA_acyltransferase"/>
</dbReference>
<feature type="domain" description="N-acetyltransferase" evidence="1">
    <location>
        <begin position="1"/>
        <end position="64"/>
    </location>
</feature>
<comment type="caution">
    <text evidence="2">The sequence shown here is derived from an EMBL/GenBank/DDBJ whole genome shotgun (WGS) entry which is preliminary data.</text>
</comment>
<proteinExistence type="predicted"/>
<protein>
    <submittedName>
        <fullName evidence="2">Bifunctional AAC/APH</fullName>
    </submittedName>
</protein>
<dbReference type="EMBL" id="CASHTH010003785">
    <property type="protein sequence ID" value="CAI8049326.1"/>
    <property type="molecule type" value="Genomic_DNA"/>
</dbReference>
<gene>
    <name evidence="2" type="ORF">GBAR_LOCUS27160</name>
</gene>